<evidence type="ECO:0000256" key="6">
    <source>
        <dbReference type="ARBA" id="ARBA00038076"/>
    </source>
</evidence>
<feature type="transmembrane region" description="Helical" evidence="7">
    <location>
        <begin position="667"/>
        <end position="688"/>
    </location>
</feature>
<keyword evidence="10" id="KW-1185">Reference proteome</keyword>
<feature type="transmembrane region" description="Helical" evidence="7">
    <location>
        <begin position="754"/>
        <end position="778"/>
    </location>
</feature>
<feature type="transmembrane region" description="Helical" evidence="7">
    <location>
        <begin position="291"/>
        <end position="312"/>
    </location>
</feature>
<dbReference type="RefSeq" id="WP_344835940.1">
    <property type="nucleotide sequence ID" value="NZ_BAAAUV010000024.1"/>
</dbReference>
<keyword evidence="3 7" id="KW-0812">Transmembrane</keyword>
<comment type="similarity">
    <text evidence="6">Belongs to the ABC-4 integral membrane protein family.</text>
</comment>
<organism evidence="9 10">
    <name type="scientific">Actinocorallia longicatena</name>
    <dbReference type="NCBI Taxonomy" id="111803"/>
    <lineage>
        <taxon>Bacteria</taxon>
        <taxon>Bacillati</taxon>
        <taxon>Actinomycetota</taxon>
        <taxon>Actinomycetes</taxon>
        <taxon>Streptosporangiales</taxon>
        <taxon>Thermomonosporaceae</taxon>
        <taxon>Actinocorallia</taxon>
    </lineage>
</organism>
<dbReference type="PANTHER" id="PTHR30572">
    <property type="entry name" value="MEMBRANE COMPONENT OF TRANSPORTER-RELATED"/>
    <property type="match status" value="1"/>
</dbReference>
<protein>
    <submittedName>
        <fullName evidence="9">FtsX-like permease family protein</fullName>
    </submittedName>
</protein>
<feature type="transmembrane region" description="Helical" evidence="7">
    <location>
        <begin position="709"/>
        <end position="734"/>
    </location>
</feature>
<feature type="transmembrane region" description="Helical" evidence="7">
    <location>
        <begin position="236"/>
        <end position="263"/>
    </location>
</feature>
<keyword evidence="4 7" id="KW-1133">Transmembrane helix</keyword>
<evidence type="ECO:0000259" key="8">
    <source>
        <dbReference type="Pfam" id="PF02687"/>
    </source>
</evidence>
<name>A0ABP6QM40_9ACTN</name>
<feature type="transmembrane region" description="Helical" evidence="7">
    <location>
        <begin position="381"/>
        <end position="401"/>
    </location>
</feature>
<keyword evidence="2" id="KW-1003">Cell membrane</keyword>
<proteinExistence type="inferred from homology"/>
<reference evidence="10" key="1">
    <citation type="journal article" date="2019" name="Int. J. Syst. Evol. Microbiol.">
        <title>The Global Catalogue of Microorganisms (GCM) 10K type strain sequencing project: providing services to taxonomists for standard genome sequencing and annotation.</title>
        <authorList>
            <consortium name="The Broad Institute Genomics Platform"/>
            <consortium name="The Broad Institute Genome Sequencing Center for Infectious Disease"/>
            <person name="Wu L."/>
            <person name="Ma J."/>
        </authorList>
    </citation>
    <scope>NUCLEOTIDE SEQUENCE [LARGE SCALE GENOMIC DNA]</scope>
    <source>
        <strain evidence="10">JCM 9377</strain>
    </source>
</reference>
<feature type="domain" description="ABC3 transporter permease C-terminal" evidence="8">
    <location>
        <begin position="668"/>
        <end position="781"/>
    </location>
</feature>
<evidence type="ECO:0000313" key="9">
    <source>
        <dbReference type="EMBL" id="GAA3232958.1"/>
    </source>
</evidence>
<sequence>MLFLVVASLRERKAAFAGAFLALFCAAALVSAGGTLLQTGLRGSIAPERYAGTPVVVSGDQNVHATKKKGKRKAKPIAERAWIPADLAGRIRALPGVAKAVPEVTFPVTVGGAPGWGHGWGSAELTPFTLASGRPPRGGHEAVVDAAHAGAEVRAGGRTYEVVGVTTRNARHQATVFFADEEAHRLAGRPGLVSAIGVWPRIDVSAALAGTTALASAGDARGRVEFPAAERSRVKLISLGGAICGTSLLVAVLVVSGTIALSLQQRQRELALLRAVAATPRQLRRMIGREALAVGVCAASLGAAAGPLPAAWMRTRFVALGAVPENLHLVSGPFPVLAAIGATVVAGWASARLSARRIARIRPVEALGEAGLAQRTGPGRVVVGVLVLAGSVVLTIVLSGLSTEAAASPVVVLTALLWTIAVALLGPPLTRAALAVLTLPLRASRAGGFLAAANLRFASARMASVVTPLCLLVALTSTILFSRTTMERATTAERDAGTVAAHTVGPRVPAEAARALREVPGVTEVTEVVRTTVRIGLDKRSAQGVTAGAGTLDLGVTAGDLGALSPGTVAVGEGLGRRVGDTLSLTLGDGTPVRVKVVAVYARTLAFGDLTFDHALLAAHVDDPRGTVLIAGTASPAALTAALRPYGLRLGSGPGERAAGPDAEAGLVAMGLVIGFALIAAVNTLAMATSERSREFALLRLAGATRRQILGMLTLETALVALLATAAGTAIALVTLTAYAHGMTGGPPRPSTGVHLGLVAATAAVAVAATLLPARLALRRPAL</sequence>
<dbReference type="PANTHER" id="PTHR30572:SF4">
    <property type="entry name" value="ABC TRANSPORTER PERMEASE YTRF"/>
    <property type="match status" value="1"/>
</dbReference>
<comment type="subcellular location">
    <subcellularLocation>
        <location evidence="1">Cell membrane</location>
        <topology evidence="1">Multi-pass membrane protein</topology>
    </subcellularLocation>
</comment>
<feature type="transmembrane region" description="Helical" evidence="7">
    <location>
        <begin position="459"/>
        <end position="481"/>
    </location>
</feature>
<dbReference type="InterPro" id="IPR003838">
    <property type="entry name" value="ABC3_permease_C"/>
</dbReference>
<feature type="domain" description="ABC3 transporter permease C-terminal" evidence="8">
    <location>
        <begin position="246"/>
        <end position="362"/>
    </location>
</feature>
<evidence type="ECO:0000256" key="2">
    <source>
        <dbReference type="ARBA" id="ARBA00022475"/>
    </source>
</evidence>
<dbReference type="Proteomes" id="UP001501237">
    <property type="component" value="Unassembled WGS sequence"/>
</dbReference>
<gene>
    <name evidence="9" type="ORF">GCM10010468_65220</name>
</gene>
<dbReference type="Pfam" id="PF02687">
    <property type="entry name" value="FtsX"/>
    <property type="match status" value="2"/>
</dbReference>
<evidence type="ECO:0000256" key="3">
    <source>
        <dbReference type="ARBA" id="ARBA00022692"/>
    </source>
</evidence>
<evidence type="ECO:0000256" key="7">
    <source>
        <dbReference type="SAM" id="Phobius"/>
    </source>
</evidence>
<evidence type="ECO:0000256" key="5">
    <source>
        <dbReference type="ARBA" id="ARBA00023136"/>
    </source>
</evidence>
<evidence type="ECO:0000256" key="1">
    <source>
        <dbReference type="ARBA" id="ARBA00004651"/>
    </source>
</evidence>
<keyword evidence="5 7" id="KW-0472">Membrane</keyword>
<feature type="transmembrane region" description="Helical" evidence="7">
    <location>
        <begin position="332"/>
        <end position="351"/>
    </location>
</feature>
<dbReference type="InterPro" id="IPR050250">
    <property type="entry name" value="Macrolide_Exporter_MacB"/>
</dbReference>
<accession>A0ABP6QM40</accession>
<evidence type="ECO:0000256" key="4">
    <source>
        <dbReference type="ARBA" id="ARBA00022989"/>
    </source>
</evidence>
<comment type="caution">
    <text evidence="9">The sequence shown here is derived from an EMBL/GenBank/DDBJ whole genome shotgun (WGS) entry which is preliminary data.</text>
</comment>
<dbReference type="EMBL" id="BAAAUV010000024">
    <property type="protein sequence ID" value="GAA3232958.1"/>
    <property type="molecule type" value="Genomic_DNA"/>
</dbReference>
<evidence type="ECO:0000313" key="10">
    <source>
        <dbReference type="Proteomes" id="UP001501237"/>
    </source>
</evidence>